<accession>A0A418YH41</accession>
<dbReference type="Proteomes" id="UP000283255">
    <property type="component" value="Unassembled WGS sequence"/>
</dbReference>
<reference evidence="4 5" key="1">
    <citation type="submission" date="2018-09" db="EMBL/GenBank/DDBJ databases">
        <authorList>
            <person name="Wang F."/>
        </authorList>
    </citation>
    <scope>NUCLEOTIDE SEQUENCE [LARGE SCALE GENOMIC DNA]</scope>
    <source>
        <strain evidence="4 5">PLHSC7-2</strain>
    </source>
</reference>
<feature type="transmembrane region" description="Helical" evidence="2">
    <location>
        <begin position="7"/>
        <end position="30"/>
    </location>
</feature>
<feature type="compositionally biased region" description="Polar residues" evidence="1">
    <location>
        <begin position="433"/>
        <end position="455"/>
    </location>
</feature>
<feature type="region of interest" description="Disordered" evidence="1">
    <location>
        <begin position="433"/>
        <end position="465"/>
    </location>
</feature>
<dbReference type="GO" id="GO:0005886">
    <property type="term" value="C:plasma membrane"/>
    <property type="evidence" value="ECO:0007669"/>
    <property type="project" value="TreeGrafter"/>
</dbReference>
<dbReference type="InterPro" id="IPR052894">
    <property type="entry name" value="AsmA-related"/>
</dbReference>
<protein>
    <submittedName>
        <fullName evidence="4">AsmA family protein</fullName>
    </submittedName>
</protein>
<evidence type="ECO:0000313" key="5">
    <source>
        <dbReference type="Proteomes" id="UP000283255"/>
    </source>
</evidence>
<proteinExistence type="predicted"/>
<gene>
    <name evidence="4" type="ORF">D1Z90_05445</name>
</gene>
<dbReference type="EMBL" id="QZCH01000004">
    <property type="protein sequence ID" value="RJG49405.1"/>
    <property type="molecule type" value="Genomic_DNA"/>
</dbReference>
<dbReference type="RefSeq" id="WP_119909740.1">
    <property type="nucleotide sequence ID" value="NZ_QZCH01000004.1"/>
</dbReference>
<reference evidence="4 5" key="2">
    <citation type="submission" date="2019-01" db="EMBL/GenBank/DDBJ databases">
        <title>Motilimonas pumilus sp. nov., isolated from the gut of sea cucumber (Apostichopus japonicus).</title>
        <authorList>
            <person name="Wang F.-Q."/>
            <person name="Ren L.-H."/>
            <person name="Lin Y.-W."/>
            <person name="Sun G.-H."/>
            <person name="Du Z.-J."/>
            <person name="Zhao J.-X."/>
            <person name="Liu X.-J."/>
            <person name="Liu L.-J."/>
        </authorList>
    </citation>
    <scope>NUCLEOTIDE SEQUENCE [LARGE SCALE GENOMIC DNA]</scope>
    <source>
        <strain evidence="4 5">PLHSC7-2</strain>
    </source>
</reference>
<comment type="caution">
    <text evidence="4">The sequence shown here is derived from an EMBL/GenBank/DDBJ whole genome shotgun (WGS) entry which is preliminary data.</text>
</comment>
<keyword evidence="2" id="KW-0812">Transmembrane</keyword>
<keyword evidence="5" id="KW-1185">Reference proteome</keyword>
<organism evidence="4 5">
    <name type="scientific">Motilimonas pumila</name>
    <dbReference type="NCBI Taxonomy" id="2303987"/>
    <lineage>
        <taxon>Bacteria</taxon>
        <taxon>Pseudomonadati</taxon>
        <taxon>Pseudomonadota</taxon>
        <taxon>Gammaproteobacteria</taxon>
        <taxon>Alteromonadales</taxon>
        <taxon>Alteromonadales genera incertae sedis</taxon>
        <taxon>Motilimonas</taxon>
    </lineage>
</organism>
<evidence type="ECO:0000313" key="4">
    <source>
        <dbReference type="EMBL" id="RJG49405.1"/>
    </source>
</evidence>
<keyword evidence="2" id="KW-1133">Transmembrane helix</keyword>
<evidence type="ECO:0000256" key="1">
    <source>
        <dbReference type="SAM" id="MobiDB-lite"/>
    </source>
</evidence>
<feature type="domain" description="YhdP central" evidence="3">
    <location>
        <begin position="5"/>
        <end position="262"/>
    </location>
</feature>
<dbReference type="AlphaFoldDB" id="A0A418YH41"/>
<sequence length="588" mass="65830">MNPGVKLATRIIAVIFLLILVCAVVFALWFDANNYRQQLNSLLSEATGYDTQVGNIEWQMTRPNVITFEQVTLSQAKQVVASIPLVSAHVELKALLDRDIYINNLVVSDPNIKLAIAASAENAEQQAAETHADTALPFNSFYIKRFSINHLELDLQYASQQIQLQDVTFKVHDWAIAQNQQWITTQAQVSLELAAKSLRWQHLQANKVFIAAELADQNLQVSQLAAEMFHGHFDSRFQLNFEKQLKLVVEQASLHQVQLEYDEQMASLFAPYPAPEVASIETKPTEQPLFSDIMLQQVSFNEVSFTSYQAELPLTFNRLSLELQGLPIRQANQWLNLSQSQQLATQFELNAAEVFYGGTSLSEVHSQAAINQGVLLIEPLKAKGFKGHLDASLTLSLTERPDVVVNYFVAEELDIGIQPQWLPQDKQDVIANNGENEATPNEDANNEQTTAQTLQDAPEKSAPPTAPLPINSLLVKELKLKHLNVLSFADALPLSVRGIDMTLTDAWLVKDGRLIEMPPSWSQDATFELSIKESIFNGFKSVNTYLKGKLNLEYLNQQTLQRIFPSESVVVEGVVPEEIPTDNIIRLD</sequence>
<dbReference type="PANTHER" id="PTHR30441">
    <property type="entry name" value="DUF748 DOMAIN-CONTAINING PROTEIN"/>
    <property type="match status" value="1"/>
</dbReference>
<keyword evidence="2" id="KW-0472">Membrane</keyword>
<evidence type="ECO:0000259" key="3">
    <source>
        <dbReference type="Pfam" id="PF13116"/>
    </source>
</evidence>
<dbReference type="InterPro" id="IPR025263">
    <property type="entry name" value="YhdP_central"/>
</dbReference>
<name>A0A418YH41_9GAMM</name>
<evidence type="ECO:0000256" key="2">
    <source>
        <dbReference type="SAM" id="Phobius"/>
    </source>
</evidence>
<dbReference type="Pfam" id="PF13116">
    <property type="entry name" value="YhdP"/>
    <property type="match status" value="1"/>
</dbReference>
<dbReference type="PANTHER" id="PTHR30441:SF4">
    <property type="entry name" value="PROTEIN ASMA"/>
    <property type="match status" value="1"/>
</dbReference>
<dbReference type="GO" id="GO:0090313">
    <property type="term" value="P:regulation of protein targeting to membrane"/>
    <property type="evidence" value="ECO:0007669"/>
    <property type="project" value="TreeGrafter"/>
</dbReference>